<keyword evidence="3 6" id="KW-0731">Sigma factor</keyword>
<comment type="caution">
    <text evidence="9">The sequence shown here is derived from an EMBL/GenBank/DDBJ whole genome shotgun (WGS) entry which is preliminary data.</text>
</comment>
<dbReference type="Gene3D" id="1.10.10.10">
    <property type="entry name" value="Winged helix-like DNA-binding domain superfamily/Winged helix DNA-binding domain"/>
    <property type="match status" value="1"/>
</dbReference>
<evidence type="ECO:0000313" key="9">
    <source>
        <dbReference type="EMBL" id="MFD1736486.1"/>
    </source>
</evidence>
<evidence type="ECO:0000256" key="6">
    <source>
        <dbReference type="RuleBase" id="RU000716"/>
    </source>
</evidence>
<dbReference type="InterPro" id="IPR013324">
    <property type="entry name" value="RNA_pol_sigma_r3/r4-like"/>
</dbReference>
<dbReference type="InterPro" id="IPR036388">
    <property type="entry name" value="WH-like_DNA-bd_sf"/>
</dbReference>
<dbReference type="PANTHER" id="PTHR43133">
    <property type="entry name" value="RNA POLYMERASE ECF-TYPE SIGMA FACTO"/>
    <property type="match status" value="1"/>
</dbReference>
<dbReference type="InterPro" id="IPR007627">
    <property type="entry name" value="RNA_pol_sigma70_r2"/>
</dbReference>
<organism evidence="9 10">
    <name type="scientific">Bacillus salitolerans</name>
    <dbReference type="NCBI Taxonomy" id="1437434"/>
    <lineage>
        <taxon>Bacteria</taxon>
        <taxon>Bacillati</taxon>
        <taxon>Bacillota</taxon>
        <taxon>Bacilli</taxon>
        <taxon>Bacillales</taxon>
        <taxon>Bacillaceae</taxon>
        <taxon>Bacillus</taxon>
    </lineage>
</organism>
<dbReference type="SUPFAM" id="SSF88659">
    <property type="entry name" value="Sigma3 and sigma4 domains of RNA polymerase sigma factors"/>
    <property type="match status" value="1"/>
</dbReference>
<comment type="similarity">
    <text evidence="1 6">Belongs to the sigma-70 factor family. ECF subfamily.</text>
</comment>
<dbReference type="Gene3D" id="1.10.1740.10">
    <property type="match status" value="1"/>
</dbReference>
<keyword evidence="5 6" id="KW-0804">Transcription</keyword>
<name>A0ABW4LN21_9BACI</name>
<reference evidence="10" key="1">
    <citation type="journal article" date="2019" name="Int. J. Syst. Evol. Microbiol.">
        <title>The Global Catalogue of Microorganisms (GCM) 10K type strain sequencing project: providing services to taxonomists for standard genome sequencing and annotation.</title>
        <authorList>
            <consortium name="The Broad Institute Genomics Platform"/>
            <consortium name="The Broad Institute Genome Sequencing Center for Infectious Disease"/>
            <person name="Wu L."/>
            <person name="Ma J."/>
        </authorList>
    </citation>
    <scope>NUCLEOTIDE SEQUENCE [LARGE SCALE GENOMIC DNA]</scope>
    <source>
        <strain evidence="10">CCUG 49339</strain>
    </source>
</reference>
<accession>A0ABW4LN21</accession>
<dbReference type="EMBL" id="JBHUEM010000008">
    <property type="protein sequence ID" value="MFD1736486.1"/>
    <property type="molecule type" value="Genomic_DNA"/>
</dbReference>
<dbReference type="PANTHER" id="PTHR43133:SF60">
    <property type="entry name" value="RNA POLYMERASE SIGMA FACTOR SIGV"/>
    <property type="match status" value="1"/>
</dbReference>
<evidence type="ECO:0000256" key="3">
    <source>
        <dbReference type="ARBA" id="ARBA00023082"/>
    </source>
</evidence>
<keyword evidence="4 6" id="KW-0238">DNA-binding</keyword>
<keyword evidence="10" id="KW-1185">Reference proteome</keyword>
<keyword evidence="2 6" id="KW-0805">Transcription regulation</keyword>
<dbReference type="CDD" id="cd06171">
    <property type="entry name" value="Sigma70_r4"/>
    <property type="match status" value="1"/>
</dbReference>
<dbReference type="Pfam" id="PF08281">
    <property type="entry name" value="Sigma70_r4_2"/>
    <property type="match status" value="1"/>
</dbReference>
<dbReference type="RefSeq" id="WP_377927643.1">
    <property type="nucleotide sequence ID" value="NZ_JBHUEM010000008.1"/>
</dbReference>
<evidence type="ECO:0000256" key="1">
    <source>
        <dbReference type="ARBA" id="ARBA00010641"/>
    </source>
</evidence>
<dbReference type="SUPFAM" id="SSF88946">
    <property type="entry name" value="Sigma2 domain of RNA polymerase sigma factors"/>
    <property type="match status" value="1"/>
</dbReference>
<dbReference type="InterPro" id="IPR039425">
    <property type="entry name" value="RNA_pol_sigma-70-like"/>
</dbReference>
<proteinExistence type="inferred from homology"/>
<evidence type="ECO:0000256" key="4">
    <source>
        <dbReference type="ARBA" id="ARBA00023125"/>
    </source>
</evidence>
<evidence type="ECO:0000256" key="2">
    <source>
        <dbReference type="ARBA" id="ARBA00023015"/>
    </source>
</evidence>
<sequence length="191" mass="22696">MKTQKQKVPDQLVPEQTNEQLLEKVMVQYGEDIKRILYGYTKNWSITDDLTQDTFVTVYLKLDEFRGESSLKTWIYRIAINKAKDYLRSFSYRKFVLADKFSENKRDPRLQPEEELLKNLENRQLLAEIYKLPVKYREVIILFYLKELSIEEISDILEMNSSTIKTRLNRGREKLRKSYVLEGGNINGLKA</sequence>
<evidence type="ECO:0000256" key="5">
    <source>
        <dbReference type="ARBA" id="ARBA00023163"/>
    </source>
</evidence>
<dbReference type="PROSITE" id="PS01063">
    <property type="entry name" value="SIGMA70_ECF"/>
    <property type="match status" value="1"/>
</dbReference>
<dbReference type="Proteomes" id="UP001597214">
    <property type="component" value="Unassembled WGS sequence"/>
</dbReference>
<dbReference type="NCBIfam" id="TIGR02937">
    <property type="entry name" value="sigma70-ECF"/>
    <property type="match status" value="1"/>
</dbReference>
<evidence type="ECO:0000259" key="8">
    <source>
        <dbReference type="Pfam" id="PF08281"/>
    </source>
</evidence>
<evidence type="ECO:0000313" key="10">
    <source>
        <dbReference type="Proteomes" id="UP001597214"/>
    </source>
</evidence>
<dbReference type="Pfam" id="PF04542">
    <property type="entry name" value="Sigma70_r2"/>
    <property type="match status" value="1"/>
</dbReference>
<dbReference type="InterPro" id="IPR013249">
    <property type="entry name" value="RNA_pol_sigma70_r4_t2"/>
</dbReference>
<feature type="domain" description="RNA polymerase sigma factor 70 region 4 type 2" evidence="8">
    <location>
        <begin position="124"/>
        <end position="175"/>
    </location>
</feature>
<feature type="domain" description="RNA polymerase sigma-70 region 2" evidence="7">
    <location>
        <begin position="28"/>
        <end position="89"/>
    </location>
</feature>
<evidence type="ECO:0000259" key="7">
    <source>
        <dbReference type="Pfam" id="PF04542"/>
    </source>
</evidence>
<dbReference type="InterPro" id="IPR000838">
    <property type="entry name" value="RNA_pol_sigma70_ECF_CS"/>
</dbReference>
<dbReference type="InterPro" id="IPR014284">
    <property type="entry name" value="RNA_pol_sigma-70_dom"/>
</dbReference>
<protein>
    <recommendedName>
        <fullName evidence="6">RNA polymerase sigma factor</fullName>
    </recommendedName>
</protein>
<dbReference type="InterPro" id="IPR013325">
    <property type="entry name" value="RNA_pol_sigma_r2"/>
</dbReference>
<gene>
    <name evidence="9" type="ORF">ACFSCX_07900</name>
</gene>